<evidence type="ECO:0000256" key="4">
    <source>
        <dbReference type="ARBA" id="ARBA00023157"/>
    </source>
</evidence>
<protein>
    <submittedName>
        <fullName evidence="8">Sushi, von Willebrand factor type A, EGF and pentraxin domain-containing protein 1</fullName>
    </submittedName>
</protein>
<dbReference type="CDD" id="cd00033">
    <property type="entry name" value="CCP"/>
    <property type="match status" value="9"/>
</dbReference>
<dbReference type="Proteomes" id="UP000046393">
    <property type="component" value="Unplaced"/>
</dbReference>
<feature type="domain" description="Sushi" evidence="6">
    <location>
        <begin position="749"/>
        <end position="812"/>
    </location>
</feature>
<feature type="disulfide bond" evidence="5">
    <location>
        <begin position="857"/>
        <end position="884"/>
    </location>
</feature>
<keyword evidence="3" id="KW-0732">Signal</keyword>
<evidence type="ECO:0000256" key="2">
    <source>
        <dbReference type="ARBA" id="ARBA00022659"/>
    </source>
</evidence>
<dbReference type="InterPro" id="IPR035976">
    <property type="entry name" value="Sushi/SCR/CCP_sf"/>
</dbReference>
<evidence type="ECO:0000256" key="5">
    <source>
        <dbReference type="PROSITE-ProRule" id="PRU00302"/>
    </source>
</evidence>
<dbReference type="PANTHER" id="PTHR45785:SF2">
    <property type="entry name" value="COMPLEMENT FACTOR H-RELATED"/>
    <property type="match status" value="1"/>
</dbReference>
<dbReference type="InterPro" id="IPR000436">
    <property type="entry name" value="Sushi_SCR_CCP_dom"/>
</dbReference>
<feature type="disulfide bond" evidence="5">
    <location>
        <begin position="628"/>
        <end position="655"/>
    </location>
</feature>
<proteinExistence type="predicted"/>
<dbReference type="STRING" id="451379.A0A0N5AH20"/>
<evidence type="ECO:0000313" key="7">
    <source>
        <dbReference type="Proteomes" id="UP000046393"/>
    </source>
</evidence>
<feature type="disulfide bond" evidence="5">
    <location>
        <begin position="783"/>
        <end position="810"/>
    </location>
</feature>
<feature type="domain" description="Sushi" evidence="6">
    <location>
        <begin position="823"/>
        <end position="886"/>
    </location>
</feature>
<dbReference type="WBParaSite" id="SMUV_0000365301-mRNA-1">
    <property type="protein sequence ID" value="SMUV_0000365301-mRNA-1"/>
    <property type="gene ID" value="SMUV_0000365301"/>
</dbReference>
<accession>A0A0N5AH20</accession>
<organism evidence="7 8">
    <name type="scientific">Syphacia muris</name>
    <dbReference type="NCBI Taxonomy" id="451379"/>
    <lineage>
        <taxon>Eukaryota</taxon>
        <taxon>Metazoa</taxon>
        <taxon>Ecdysozoa</taxon>
        <taxon>Nematoda</taxon>
        <taxon>Chromadorea</taxon>
        <taxon>Rhabditida</taxon>
        <taxon>Spirurina</taxon>
        <taxon>Oxyuridomorpha</taxon>
        <taxon>Oxyuroidea</taxon>
        <taxon>Oxyuridae</taxon>
        <taxon>Syphacia</taxon>
    </lineage>
</organism>
<evidence type="ECO:0000256" key="1">
    <source>
        <dbReference type="ARBA" id="ARBA00004328"/>
    </source>
</evidence>
<dbReference type="AlphaFoldDB" id="A0A0N5AH20"/>
<dbReference type="PANTHER" id="PTHR45785">
    <property type="entry name" value="COMPLEMENT FACTOR H-RELATED"/>
    <property type="match status" value="1"/>
</dbReference>
<feature type="disulfide bond" evidence="5">
    <location>
        <begin position="932"/>
        <end position="959"/>
    </location>
</feature>
<keyword evidence="2 5" id="KW-0768">Sushi</keyword>
<keyword evidence="4 5" id="KW-1015">Disulfide bond</keyword>
<dbReference type="Gene3D" id="2.10.70.10">
    <property type="entry name" value="Complement Module, domain 1"/>
    <property type="match status" value="8"/>
</dbReference>
<keyword evidence="7" id="KW-1185">Reference proteome</keyword>
<dbReference type="SMART" id="SM00032">
    <property type="entry name" value="CCP"/>
    <property type="match status" value="10"/>
</dbReference>
<feature type="domain" description="Sushi" evidence="6">
    <location>
        <begin position="194"/>
        <end position="257"/>
    </location>
</feature>
<evidence type="ECO:0000259" key="6">
    <source>
        <dbReference type="PROSITE" id="PS50923"/>
    </source>
</evidence>
<comment type="subcellular location">
    <subcellularLocation>
        <location evidence="1">Virion</location>
    </subcellularLocation>
</comment>
<evidence type="ECO:0000313" key="8">
    <source>
        <dbReference type="WBParaSite" id="SMUV_0000365301-mRNA-1"/>
    </source>
</evidence>
<comment type="caution">
    <text evidence="5">Lacks conserved residue(s) required for the propagation of feature annotation.</text>
</comment>
<feature type="domain" description="Sushi" evidence="6">
    <location>
        <begin position="897"/>
        <end position="961"/>
    </location>
</feature>
<feature type="domain" description="Sushi" evidence="6">
    <location>
        <begin position="593"/>
        <end position="657"/>
    </location>
</feature>
<dbReference type="Pfam" id="PF00084">
    <property type="entry name" value="Sushi"/>
    <property type="match status" value="9"/>
</dbReference>
<sequence length="963" mass="100374">MDRWMDGWIEGCVEGVKLVDLQSSLLCPNGQVPESLTSASVWQKAVNLSIFRIGGDSLSNEGYVRSEYDRSLFVVLLSRGNSRNCPSTACALRLSTNQNSNDGGILHQENVFGVPFGYTEIGDPEGYYCVRVEGDCGADVPIYRFANYSAPYPRYAYSLDSNATIPYFIREPTPLCYGWSDGGSQKVANSLKVTGCKKLPVPENGKVNYQPNNTDEYAMGSSATLICNPGFVSTGATELICSYTGWYPSETFELCQPDFTVHLSELRCQPLSSPLHGNVEYSKNGTDTYPIGTIARIKCVNGYAPENLMLQSECQVNGNWTVENLGRCKEVCQALANVSNGQLNYTTEEIGQNQYIDGTVASLQCNKGYEVNGQQSVTCETANWKPFPGIGTCIPDSNRCPFGLPLVLGGNIAYSQPDTVFGPFIVGTEAVLTCSPGLQMQGIDRSVCNNSAWNPPVLGVCIATAPTVPSPTPVTTTTVIVESTTEKILMEHSENETNRMHGVGIVEAVTPVQISELPADITRGRCNTEIPNPIDDGSGSPYAAGTIATLKCKNGYSAHGETSICHDGQWYPPAFNPCTKDTAPTGAAADEPPKCIVGVASPLNGKVRYSNGQTTGPFPFGTVAIITCNAGYIAIGTTILTCQNNEWSSGTAAQCLLENGISLGTGGFTVGSCISGLGTPLNGRIEYSNLMTVGPFPTGTAGTLICNVGYEPSGVTTSICQNGMWSPSTMGECVASATGGLGPASVGSNSCAAGLVAPLNGVISYSSGIFPPYPAGTVATVMCNLGYTVSGTPTSTCTNGAWYPSITAQCVSAGGEGGSGGVGQCPAIAGPLNGEIVYFPASSTATYSSGTTATLTCNLGYIGSGQITTTCMNGIWEPTFTGTCVLGLGGSGSTTTTQCLFALAPVLNGNVQYSTGSVVGPYNEGTSATLTCSAGYLPSGATTSICTNGAWNPASLGVCTYSG</sequence>
<reference evidence="8" key="1">
    <citation type="submission" date="2017-02" db="UniProtKB">
        <authorList>
            <consortium name="WormBaseParasite"/>
        </authorList>
    </citation>
    <scope>IDENTIFICATION</scope>
</reference>
<dbReference type="PROSITE" id="PS50923">
    <property type="entry name" value="SUSHI"/>
    <property type="match status" value="6"/>
</dbReference>
<dbReference type="SUPFAM" id="SSF57535">
    <property type="entry name" value="Complement control module/SCR domain"/>
    <property type="match status" value="9"/>
</dbReference>
<name>A0A0N5AH20_9BILA</name>
<feature type="domain" description="Sushi" evidence="6">
    <location>
        <begin position="266"/>
        <end position="330"/>
    </location>
</feature>
<evidence type="ECO:0000256" key="3">
    <source>
        <dbReference type="ARBA" id="ARBA00022729"/>
    </source>
</evidence>
<dbReference type="InterPro" id="IPR051503">
    <property type="entry name" value="ComplSys_Reg/VirEntry_Med"/>
</dbReference>